<dbReference type="Pfam" id="PF00126">
    <property type="entry name" value="HTH_1"/>
    <property type="match status" value="1"/>
</dbReference>
<dbReference type="InterPro" id="IPR050389">
    <property type="entry name" value="LysR-type_TF"/>
</dbReference>
<dbReference type="SUPFAM" id="SSF53850">
    <property type="entry name" value="Periplasmic binding protein-like II"/>
    <property type="match status" value="1"/>
</dbReference>
<keyword evidence="7" id="KW-1185">Reference proteome</keyword>
<evidence type="ECO:0000256" key="1">
    <source>
        <dbReference type="ARBA" id="ARBA00009437"/>
    </source>
</evidence>
<dbReference type="InterPro" id="IPR037402">
    <property type="entry name" value="YidZ_PBP2"/>
</dbReference>
<dbReference type="InterPro" id="IPR036388">
    <property type="entry name" value="WH-like_DNA-bd_sf"/>
</dbReference>
<accession>A0AA37S768</accession>
<keyword evidence="3" id="KW-0238">DNA-binding</keyword>
<dbReference type="Pfam" id="PF03466">
    <property type="entry name" value="LysR_substrate"/>
    <property type="match status" value="1"/>
</dbReference>
<dbReference type="PRINTS" id="PR00039">
    <property type="entry name" value="HTHLYSR"/>
</dbReference>
<reference evidence="6" key="2">
    <citation type="submission" date="2023-01" db="EMBL/GenBank/DDBJ databases">
        <title>Draft genome sequence of Litoribrevibacter albus strain NBRC 110071.</title>
        <authorList>
            <person name="Sun Q."/>
            <person name="Mori K."/>
        </authorList>
    </citation>
    <scope>NUCLEOTIDE SEQUENCE</scope>
    <source>
        <strain evidence="6">NBRC 110071</strain>
    </source>
</reference>
<keyword evidence="4" id="KW-0804">Transcription</keyword>
<name>A0AA37S768_9GAMM</name>
<evidence type="ECO:0000256" key="4">
    <source>
        <dbReference type="ARBA" id="ARBA00023163"/>
    </source>
</evidence>
<dbReference type="Proteomes" id="UP001161389">
    <property type="component" value="Unassembled WGS sequence"/>
</dbReference>
<keyword evidence="2" id="KW-0805">Transcription regulation</keyword>
<gene>
    <name evidence="6" type="ORF">GCM10007876_08900</name>
</gene>
<dbReference type="CDD" id="cd08417">
    <property type="entry name" value="PBP2_Nitroaromatics_like"/>
    <property type="match status" value="1"/>
</dbReference>
<dbReference type="PANTHER" id="PTHR30118:SF15">
    <property type="entry name" value="TRANSCRIPTIONAL REGULATORY PROTEIN"/>
    <property type="match status" value="1"/>
</dbReference>
<dbReference type="InterPro" id="IPR005119">
    <property type="entry name" value="LysR_subst-bd"/>
</dbReference>
<dbReference type="RefSeq" id="WP_284379250.1">
    <property type="nucleotide sequence ID" value="NZ_BSNM01000003.1"/>
</dbReference>
<dbReference type="Gene3D" id="1.10.10.10">
    <property type="entry name" value="Winged helix-like DNA-binding domain superfamily/Winged helix DNA-binding domain"/>
    <property type="match status" value="1"/>
</dbReference>
<reference evidence="6" key="1">
    <citation type="journal article" date="2014" name="Int. J. Syst. Evol. Microbiol.">
        <title>Complete genome sequence of Corynebacterium casei LMG S-19264T (=DSM 44701T), isolated from a smear-ripened cheese.</title>
        <authorList>
            <consortium name="US DOE Joint Genome Institute (JGI-PGF)"/>
            <person name="Walter F."/>
            <person name="Albersmeier A."/>
            <person name="Kalinowski J."/>
            <person name="Ruckert C."/>
        </authorList>
    </citation>
    <scope>NUCLEOTIDE SEQUENCE</scope>
    <source>
        <strain evidence="6">NBRC 110071</strain>
    </source>
</reference>
<dbReference type="InterPro" id="IPR036390">
    <property type="entry name" value="WH_DNA-bd_sf"/>
</dbReference>
<protein>
    <submittedName>
        <fullName evidence="6">Transcriptional regulator</fullName>
    </submittedName>
</protein>
<comment type="caution">
    <text evidence="6">The sequence shown here is derived from an EMBL/GenBank/DDBJ whole genome shotgun (WGS) entry which is preliminary data.</text>
</comment>
<dbReference type="GO" id="GO:0003677">
    <property type="term" value="F:DNA binding"/>
    <property type="evidence" value="ECO:0007669"/>
    <property type="project" value="UniProtKB-KW"/>
</dbReference>
<evidence type="ECO:0000313" key="6">
    <source>
        <dbReference type="EMBL" id="GLQ30412.1"/>
    </source>
</evidence>
<dbReference type="SUPFAM" id="SSF46785">
    <property type="entry name" value="Winged helix' DNA-binding domain"/>
    <property type="match status" value="1"/>
</dbReference>
<dbReference type="GO" id="GO:0003700">
    <property type="term" value="F:DNA-binding transcription factor activity"/>
    <property type="evidence" value="ECO:0007669"/>
    <property type="project" value="InterPro"/>
</dbReference>
<evidence type="ECO:0000259" key="5">
    <source>
        <dbReference type="PROSITE" id="PS50931"/>
    </source>
</evidence>
<dbReference type="EMBL" id="BSNM01000003">
    <property type="protein sequence ID" value="GLQ30412.1"/>
    <property type="molecule type" value="Genomic_DNA"/>
</dbReference>
<evidence type="ECO:0000256" key="2">
    <source>
        <dbReference type="ARBA" id="ARBA00023015"/>
    </source>
</evidence>
<dbReference type="Gene3D" id="3.40.190.10">
    <property type="entry name" value="Periplasmic binding protein-like II"/>
    <property type="match status" value="2"/>
</dbReference>
<dbReference type="PANTHER" id="PTHR30118">
    <property type="entry name" value="HTH-TYPE TRANSCRIPTIONAL REGULATOR LEUO-RELATED"/>
    <property type="match status" value="1"/>
</dbReference>
<sequence length="309" mass="35288">MDISKLDIKSLLLFDAIYKTQNLSAAANVLDSSQPAVSRSLAKLRLTLNDPLFTRQDSRMVPTAKAVAMSEYVKATLENLQFCVNCFSEFQLANTKMNYRIGLNDLILSLYAQPMIDHILSEAPGIDLSFVNANYLDALDSIDKNKVDVAVISHYSNSSRYSYEPVFQDDYVTISRQGHSRLEDGLSLERFVELEHILITYNNAQSGWVDDELAKIGKQRKVRVRLPFFSSAPLITSTSELLCTLPRQFARYFQHSLPLDIHSLPIRNHTHTFFLVWLKRFDNDPAHRWLRNRIKSVLMQSIQAPETDG</sequence>
<dbReference type="PROSITE" id="PS50931">
    <property type="entry name" value="HTH_LYSR"/>
    <property type="match status" value="1"/>
</dbReference>
<dbReference type="AlphaFoldDB" id="A0AA37S768"/>
<comment type="similarity">
    <text evidence="1">Belongs to the LysR transcriptional regulatory family.</text>
</comment>
<feature type="domain" description="HTH lysR-type" evidence="5">
    <location>
        <begin position="6"/>
        <end position="63"/>
    </location>
</feature>
<evidence type="ECO:0000256" key="3">
    <source>
        <dbReference type="ARBA" id="ARBA00023125"/>
    </source>
</evidence>
<dbReference type="InterPro" id="IPR000847">
    <property type="entry name" value="LysR_HTH_N"/>
</dbReference>
<organism evidence="6 7">
    <name type="scientific">Litoribrevibacter albus</name>
    <dbReference type="NCBI Taxonomy" id="1473156"/>
    <lineage>
        <taxon>Bacteria</taxon>
        <taxon>Pseudomonadati</taxon>
        <taxon>Pseudomonadota</taxon>
        <taxon>Gammaproteobacteria</taxon>
        <taxon>Oceanospirillales</taxon>
        <taxon>Oceanospirillaceae</taxon>
        <taxon>Litoribrevibacter</taxon>
    </lineage>
</organism>
<evidence type="ECO:0000313" key="7">
    <source>
        <dbReference type="Proteomes" id="UP001161389"/>
    </source>
</evidence>
<proteinExistence type="inferred from homology"/>